<comment type="caution">
    <text evidence="2">The sequence shown here is derived from an EMBL/GenBank/DDBJ whole genome shotgun (WGS) entry which is preliminary data.</text>
</comment>
<dbReference type="Proteomes" id="UP001500420">
    <property type="component" value="Unassembled WGS sequence"/>
</dbReference>
<dbReference type="EMBL" id="BAAADV010000001">
    <property type="protein sequence ID" value="GAA0665851.1"/>
    <property type="molecule type" value="Genomic_DNA"/>
</dbReference>
<keyword evidence="1" id="KW-1133">Transmembrane helix</keyword>
<dbReference type="AlphaFoldDB" id="A0AAV3T5W0"/>
<evidence type="ECO:0000313" key="3">
    <source>
        <dbReference type="Proteomes" id="UP001500420"/>
    </source>
</evidence>
<organism evidence="2 3">
    <name type="scientific">Natronoarchaeum mannanilyticum</name>
    <dbReference type="NCBI Taxonomy" id="926360"/>
    <lineage>
        <taxon>Archaea</taxon>
        <taxon>Methanobacteriati</taxon>
        <taxon>Methanobacteriota</taxon>
        <taxon>Stenosarchaea group</taxon>
        <taxon>Halobacteria</taxon>
        <taxon>Halobacteriales</taxon>
        <taxon>Natronoarchaeaceae</taxon>
    </lineage>
</organism>
<keyword evidence="1" id="KW-0472">Membrane</keyword>
<protein>
    <submittedName>
        <fullName evidence="2">Uncharacterized protein</fullName>
    </submittedName>
</protein>
<keyword evidence="1" id="KW-0812">Transmembrane</keyword>
<keyword evidence="3" id="KW-1185">Reference proteome</keyword>
<feature type="transmembrane region" description="Helical" evidence="1">
    <location>
        <begin position="13"/>
        <end position="31"/>
    </location>
</feature>
<evidence type="ECO:0000256" key="1">
    <source>
        <dbReference type="SAM" id="Phobius"/>
    </source>
</evidence>
<evidence type="ECO:0000313" key="2">
    <source>
        <dbReference type="EMBL" id="GAA0665851.1"/>
    </source>
</evidence>
<name>A0AAV3T5W0_9EURY</name>
<gene>
    <name evidence="2" type="ORF">GCM10009020_08750</name>
</gene>
<dbReference type="RefSeq" id="WP_343772668.1">
    <property type="nucleotide sequence ID" value="NZ_BAAADV010000001.1"/>
</dbReference>
<feature type="transmembrane region" description="Helical" evidence="1">
    <location>
        <begin position="43"/>
        <end position="64"/>
    </location>
</feature>
<accession>A0AAV3T5W0</accession>
<sequence>MERWLRILSKIDYYHHPVIGAVGLAYTLAFHEPGIHRIGVGPVSLDAFYVTVVAFSVLLLLSLVDSYDPDDYRVELPDSDE</sequence>
<reference evidence="2 3" key="1">
    <citation type="journal article" date="2019" name="Int. J. Syst. Evol. Microbiol.">
        <title>The Global Catalogue of Microorganisms (GCM) 10K type strain sequencing project: providing services to taxonomists for standard genome sequencing and annotation.</title>
        <authorList>
            <consortium name="The Broad Institute Genomics Platform"/>
            <consortium name="The Broad Institute Genome Sequencing Center for Infectious Disease"/>
            <person name="Wu L."/>
            <person name="Ma J."/>
        </authorList>
    </citation>
    <scope>NUCLEOTIDE SEQUENCE [LARGE SCALE GENOMIC DNA]</scope>
    <source>
        <strain evidence="2 3">JCM 16328</strain>
    </source>
</reference>
<proteinExistence type="predicted"/>